<evidence type="ECO:0000259" key="4">
    <source>
        <dbReference type="PROSITE" id="PS50932"/>
    </source>
</evidence>
<dbReference type="SUPFAM" id="SSF53822">
    <property type="entry name" value="Periplasmic binding protein-like I"/>
    <property type="match status" value="1"/>
</dbReference>
<gene>
    <name evidence="5" type="ORF">GCM10022236_25330</name>
</gene>
<dbReference type="CDD" id="cd06267">
    <property type="entry name" value="PBP1_LacI_sugar_binding-like"/>
    <property type="match status" value="1"/>
</dbReference>
<proteinExistence type="predicted"/>
<keyword evidence="6" id="KW-1185">Reference proteome</keyword>
<dbReference type="GO" id="GO:0003677">
    <property type="term" value="F:DNA binding"/>
    <property type="evidence" value="ECO:0007669"/>
    <property type="project" value="UniProtKB-KW"/>
</dbReference>
<dbReference type="Gene3D" id="1.10.260.40">
    <property type="entry name" value="lambda repressor-like DNA-binding domains"/>
    <property type="match status" value="1"/>
</dbReference>
<dbReference type="Gene3D" id="3.40.50.2300">
    <property type="match status" value="2"/>
</dbReference>
<evidence type="ECO:0000313" key="5">
    <source>
        <dbReference type="EMBL" id="GAA3621932.1"/>
    </source>
</evidence>
<accession>A0ABP7A096</accession>
<keyword evidence="3" id="KW-0804">Transcription</keyword>
<dbReference type="InterPro" id="IPR028082">
    <property type="entry name" value="Peripla_BP_I"/>
</dbReference>
<evidence type="ECO:0000313" key="6">
    <source>
        <dbReference type="Proteomes" id="UP001501490"/>
    </source>
</evidence>
<dbReference type="SUPFAM" id="SSF47413">
    <property type="entry name" value="lambda repressor-like DNA-binding domains"/>
    <property type="match status" value="1"/>
</dbReference>
<comment type="caution">
    <text evidence="5">The sequence shown here is derived from an EMBL/GenBank/DDBJ whole genome shotgun (WGS) entry which is preliminary data.</text>
</comment>
<evidence type="ECO:0000256" key="3">
    <source>
        <dbReference type="ARBA" id="ARBA00023163"/>
    </source>
</evidence>
<dbReference type="EMBL" id="BAABAB010000017">
    <property type="protein sequence ID" value="GAA3621932.1"/>
    <property type="molecule type" value="Genomic_DNA"/>
</dbReference>
<dbReference type="RefSeq" id="WP_344805005.1">
    <property type="nucleotide sequence ID" value="NZ_BAABAB010000017.1"/>
</dbReference>
<dbReference type="PROSITE" id="PS50932">
    <property type="entry name" value="HTH_LACI_2"/>
    <property type="match status" value="1"/>
</dbReference>
<dbReference type="Pfam" id="PF00356">
    <property type="entry name" value="LacI"/>
    <property type="match status" value="1"/>
</dbReference>
<feature type="domain" description="HTH lacI-type" evidence="4">
    <location>
        <begin position="10"/>
        <end position="66"/>
    </location>
</feature>
<dbReference type="PANTHER" id="PTHR30146">
    <property type="entry name" value="LACI-RELATED TRANSCRIPTIONAL REPRESSOR"/>
    <property type="match status" value="1"/>
</dbReference>
<keyword evidence="1" id="KW-0805">Transcription regulation</keyword>
<dbReference type="SMART" id="SM00354">
    <property type="entry name" value="HTH_LACI"/>
    <property type="match status" value="1"/>
</dbReference>
<organism evidence="5 6">
    <name type="scientific">Microlunatus ginsengisoli</name>
    <dbReference type="NCBI Taxonomy" id="363863"/>
    <lineage>
        <taxon>Bacteria</taxon>
        <taxon>Bacillati</taxon>
        <taxon>Actinomycetota</taxon>
        <taxon>Actinomycetes</taxon>
        <taxon>Propionibacteriales</taxon>
        <taxon>Propionibacteriaceae</taxon>
        <taxon>Microlunatus</taxon>
    </lineage>
</organism>
<dbReference type="Proteomes" id="UP001501490">
    <property type="component" value="Unassembled WGS sequence"/>
</dbReference>
<evidence type="ECO:0000256" key="2">
    <source>
        <dbReference type="ARBA" id="ARBA00023125"/>
    </source>
</evidence>
<dbReference type="PANTHER" id="PTHR30146:SF153">
    <property type="entry name" value="LACTOSE OPERON REPRESSOR"/>
    <property type="match status" value="1"/>
</dbReference>
<dbReference type="CDD" id="cd01392">
    <property type="entry name" value="HTH_LacI"/>
    <property type="match status" value="1"/>
</dbReference>
<evidence type="ECO:0000256" key="1">
    <source>
        <dbReference type="ARBA" id="ARBA00023015"/>
    </source>
</evidence>
<dbReference type="InterPro" id="IPR010982">
    <property type="entry name" value="Lambda_DNA-bd_dom_sf"/>
</dbReference>
<reference evidence="6" key="1">
    <citation type="journal article" date="2019" name="Int. J. Syst. Evol. Microbiol.">
        <title>The Global Catalogue of Microorganisms (GCM) 10K type strain sequencing project: providing services to taxonomists for standard genome sequencing and annotation.</title>
        <authorList>
            <consortium name="The Broad Institute Genomics Platform"/>
            <consortium name="The Broad Institute Genome Sequencing Center for Infectious Disease"/>
            <person name="Wu L."/>
            <person name="Ma J."/>
        </authorList>
    </citation>
    <scope>NUCLEOTIDE SEQUENCE [LARGE SCALE GENOMIC DNA]</scope>
    <source>
        <strain evidence="6">JCM 16929</strain>
    </source>
</reference>
<dbReference type="InterPro" id="IPR000843">
    <property type="entry name" value="HTH_LacI"/>
</dbReference>
<protein>
    <submittedName>
        <fullName evidence="5">LacI family DNA-binding transcriptional regulator</fullName>
    </submittedName>
</protein>
<name>A0ABP7A096_9ACTN</name>
<sequence>MSDQARKRRLTSVDVAREAGVSRATVSYVLNDTPNQRIPEATRRRVWDAVDRLGYAPSAAARSLRSGRSEVVLALLPDWPFGRMVGAMLEQLAVALADVGLIFVAHPRAGSRRPVAEIWKAISPAAVLTWDPIEPADQAAMRAAGVKVTVGLFQRGDAGGLAVSEQRTGRLQAEHLAARGHRRLGYAFPDDERVLVFAEPRLAGVRSACAELGLDPPDVRTVRIDRPSAVAAVRQWTAGPDPVTAVCAYNDEVAVAVLGGAREVGVSIPTDLAVIGVDDLPLSAIVDPALTTVATDSGGLAAYLAAAVIAGLADEPAPRYPGSDIVELIVRDSA</sequence>
<dbReference type="InterPro" id="IPR046335">
    <property type="entry name" value="LacI/GalR-like_sensor"/>
</dbReference>
<dbReference type="Pfam" id="PF13377">
    <property type="entry name" value="Peripla_BP_3"/>
    <property type="match status" value="1"/>
</dbReference>
<keyword evidence="2 5" id="KW-0238">DNA-binding</keyword>